<dbReference type="KEGG" id="rsq:Rsph17025_0108"/>
<proteinExistence type="predicted"/>
<protein>
    <submittedName>
        <fullName evidence="1">Uncharacterized protein</fullName>
    </submittedName>
</protein>
<evidence type="ECO:0000313" key="1">
    <source>
        <dbReference type="EMBL" id="ABP69019.1"/>
    </source>
</evidence>
<organism evidence="1">
    <name type="scientific">Cereibacter sphaeroides (strain ATCC 17025 / ATH 2.4.3)</name>
    <name type="common">Rhodobacter sphaeroides</name>
    <dbReference type="NCBI Taxonomy" id="349102"/>
    <lineage>
        <taxon>Bacteria</taxon>
        <taxon>Pseudomonadati</taxon>
        <taxon>Pseudomonadota</taxon>
        <taxon>Alphaproteobacteria</taxon>
        <taxon>Rhodobacterales</taxon>
        <taxon>Paracoccaceae</taxon>
        <taxon>Cereibacter</taxon>
    </lineage>
</organism>
<gene>
    <name evidence="1" type="ordered locus">Rsph17025_0108</name>
</gene>
<dbReference type="STRING" id="349102.Rsph17025_0108"/>
<sequence>MWGMTGRLLPAFDPAAFAQMLVPILDRNDFDTAVAVWSAWKERAERQLVRGKVPEATRRLVLRDLTAAVRLEVYAIRGSIKCGPRPAQVASSAQVLSFRPRAAAGGGDRG</sequence>
<name>A4WNQ5_CERS5</name>
<dbReference type="HOGENOM" id="CLU_2169114_0_0_5"/>
<accession>A4WNQ5</accession>
<dbReference type="BioCyc" id="RSPH349102:G1G8M-109-MONOMER"/>
<dbReference type="AlphaFoldDB" id="A4WNQ5"/>
<dbReference type="EMBL" id="CP000661">
    <property type="protein sequence ID" value="ABP69019.1"/>
    <property type="molecule type" value="Genomic_DNA"/>
</dbReference>
<reference evidence="1" key="1">
    <citation type="submission" date="2007-04" db="EMBL/GenBank/DDBJ databases">
        <title>Complete sequence of chromosome of Rhodobacter sphaeroides ATCC 17025.</title>
        <authorList>
            <consortium name="US DOE Joint Genome Institute"/>
            <person name="Copeland A."/>
            <person name="Lucas S."/>
            <person name="Lapidus A."/>
            <person name="Barry K."/>
            <person name="Detter J.C."/>
            <person name="Glavina del Rio T."/>
            <person name="Hammon N."/>
            <person name="Israni S."/>
            <person name="Dalin E."/>
            <person name="Tice H."/>
            <person name="Pitluck S."/>
            <person name="Chertkov O."/>
            <person name="Brettin T."/>
            <person name="Bruce D."/>
            <person name="Han C."/>
            <person name="Schmutz J."/>
            <person name="Larimer F."/>
            <person name="Land M."/>
            <person name="Hauser L."/>
            <person name="Kyrpides N."/>
            <person name="Kim E."/>
            <person name="Richardson P."/>
            <person name="Mackenzie C."/>
            <person name="Choudhary M."/>
            <person name="Donohue T.J."/>
            <person name="Kaplan S."/>
        </authorList>
    </citation>
    <scope>NUCLEOTIDE SEQUENCE [LARGE SCALE GENOMIC DNA]</scope>
    <source>
        <strain evidence="1">ATCC 17025</strain>
    </source>
</reference>
<dbReference type="eggNOG" id="ENOG5031BHT">
    <property type="taxonomic scope" value="Bacteria"/>
</dbReference>